<dbReference type="Proteomes" id="UP001550210">
    <property type="component" value="Unassembled WGS sequence"/>
</dbReference>
<dbReference type="InterPro" id="IPR008397">
    <property type="entry name" value="Alginate_lyase_dom"/>
</dbReference>
<dbReference type="EMBL" id="JBEXPZ010000004">
    <property type="protein sequence ID" value="MET9843737.1"/>
    <property type="molecule type" value="Genomic_DNA"/>
</dbReference>
<keyword evidence="4" id="KW-0472">Membrane</keyword>
<protein>
    <submittedName>
        <fullName evidence="6">Alginate lyase family protein</fullName>
    </submittedName>
</protein>
<proteinExistence type="predicted"/>
<dbReference type="InterPro" id="IPR019546">
    <property type="entry name" value="TAT_signal_bac_arc"/>
</dbReference>
<dbReference type="Gene3D" id="1.50.10.100">
    <property type="entry name" value="Chondroitin AC/alginate lyase"/>
    <property type="match status" value="1"/>
</dbReference>
<accession>A0ABV2UQA3</accession>
<keyword evidence="1" id="KW-0732">Signal</keyword>
<name>A0ABV2UQA3_9ACTN</name>
<reference evidence="6 7" key="1">
    <citation type="submission" date="2024-06" db="EMBL/GenBank/DDBJ databases">
        <title>The Natural Products Discovery Center: Release of the First 8490 Sequenced Strains for Exploring Actinobacteria Biosynthetic Diversity.</title>
        <authorList>
            <person name="Kalkreuter E."/>
            <person name="Kautsar S.A."/>
            <person name="Yang D."/>
            <person name="Bader C.D."/>
            <person name="Teijaro C.N."/>
            <person name="Fluegel L."/>
            <person name="Davis C.M."/>
            <person name="Simpson J.R."/>
            <person name="Lauterbach L."/>
            <person name="Steele A.D."/>
            <person name="Gui C."/>
            <person name="Meng S."/>
            <person name="Li G."/>
            <person name="Viehrig K."/>
            <person name="Ye F."/>
            <person name="Su P."/>
            <person name="Kiefer A.F."/>
            <person name="Nichols A."/>
            <person name="Cepeda A.J."/>
            <person name="Yan W."/>
            <person name="Fan B."/>
            <person name="Jiang Y."/>
            <person name="Adhikari A."/>
            <person name="Zheng C.-J."/>
            <person name="Schuster L."/>
            <person name="Cowan T.M."/>
            <person name="Smanski M.J."/>
            <person name="Chevrette M.G."/>
            <person name="De Carvalho L.P.S."/>
            <person name="Shen B."/>
        </authorList>
    </citation>
    <scope>NUCLEOTIDE SEQUENCE [LARGE SCALE GENOMIC DNA]</scope>
    <source>
        <strain evidence="6 7">NPDC006434</strain>
    </source>
</reference>
<dbReference type="PROSITE" id="PS51318">
    <property type="entry name" value="TAT"/>
    <property type="match status" value="1"/>
</dbReference>
<dbReference type="RefSeq" id="WP_355392097.1">
    <property type="nucleotide sequence ID" value="NZ_JBEGHN010000001.1"/>
</dbReference>
<feature type="compositionally biased region" description="Low complexity" evidence="3">
    <location>
        <begin position="410"/>
        <end position="449"/>
    </location>
</feature>
<comment type="caution">
    <text evidence="6">The sequence shown here is derived from an EMBL/GenBank/DDBJ whole genome shotgun (WGS) entry which is preliminary data.</text>
</comment>
<feature type="domain" description="Alginate lyase" evidence="5">
    <location>
        <begin position="97"/>
        <end position="312"/>
    </location>
</feature>
<keyword evidence="4" id="KW-0812">Transmembrane</keyword>
<evidence type="ECO:0000313" key="6">
    <source>
        <dbReference type="EMBL" id="MET9843737.1"/>
    </source>
</evidence>
<evidence type="ECO:0000256" key="2">
    <source>
        <dbReference type="ARBA" id="ARBA00023239"/>
    </source>
</evidence>
<dbReference type="Pfam" id="PF05426">
    <property type="entry name" value="Alginate_lyase"/>
    <property type="match status" value="1"/>
</dbReference>
<keyword evidence="7" id="KW-1185">Reference proteome</keyword>
<dbReference type="NCBIfam" id="TIGR01409">
    <property type="entry name" value="TAT_signal_seq"/>
    <property type="match status" value="1"/>
</dbReference>
<organism evidence="6 7">
    <name type="scientific">Streptomyces ossamyceticus</name>
    <dbReference type="NCBI Taxonomy" id="249581"/>
    <lineage>
        <taxon>Bacteria</taxon>
        <taxon>Bacillati</taxon>
        <taxon>Actinomycetota</taxon>
        <taxon>Actinomycetes</taxon>
        <taxon>Kitasatosporales</taxon>
        <taxon>Streptomycetaceae</taxon>
        <taxon>Streptomyces</taxon>
    </lineage>
</organism>
<evidence type="ECO:0000256" key="4">
    <source>
        <dbReference type="SAM" id="Phobius"/>
    </source>
</evidence>
<feature type="region of interest" description="Disordered" evidence="3">
    <location>
        <begin position="410"/>
        <end position="459"/>
    </location>
</feature>
<evidence type="ECO:0000256" key="3">
    <source>
        <dbReference type="SAM" id="MobiDB-lite"/>
    </source>
</evidence>
<gene>
    <name evidence="6" type="ORF">ABZZ21_03970</name>
</gene>
<sequence length="495" mass="52614">MTPQISRRSMLKAVGAATGAVGIGIGTGVAASPATAASTPFAHPGMLHTRADLERMAAKVKTRAARQTAGLAKLTANRYSQTTYRPNPQAFVARGGGDVQNFGALYRDVHAAYQNALRWKITGDTAHADTARDICNAWSGTLKGIGGGSEVTLLAGIYGYQFANAGELMRGYPGFDLARFQDMLVKHFYPVNRHMMYRKTNCIGHYWANWDLCTMASIMAIGILCDDRAKFDETVDYFYNGEGNGSLAKAIPYVYNDVGLAQWQESGRDQAHSMMGIGLMGTICEMAWNQGVDLYGADDSRFRKACEYVARYNLGYEVPYTTYTWTNGVHCVKTEETVISEGGRGGGRPVWERVYNHYVNRRGMAMPNTREMVARSGAEGGGGDYGPNSGGFDELGFGTLAYTRDKATAADAAASPSPSKPTAAKAGTSGSSGSSNSSAGQSSGDVSAQGGKGGEDLAATGTSDLALWTAATGVTAVAGGLLLLRRRGQARRDAE</sequence>
<evidence type="ECO:0000259" key="5">
    <source>
        <dbReference type="Pfam" id="PF05426"/>
    </source>
</evidence>
<dbReference type="InterPro" id="IPR008929">
    <property type="entry name" value="Chondroitin_lyas"/>
</dbReference>
<evidence type="ECO:0000313" key="7">
    <source>
        <dbReference type="Proteomes" id="UP001550210"/>
    </source>
</evidence>
<evidence type="ECO:0000256" key="1">
    <source>
        <dbReference type="ARBA" id="ARBA00022729"/>
    </source>
</evidence>
<dbReference type="GO" id="GO:0016829">
    <property type="term" value="F:lyase activity"/>
    <property type="evidence" value="ECO:0007669"/>
    <property type="project" value="UniProtKB-KW"/>
</dbReference>
<feature type="transmembrane region" description="Helical" evidence="4">
    <location>
        <begin position="465"/>
        <end position="484"/>
    </location>
</feature>
<keyword evidence="2 6" id="KW-0456">Lyase</keyword>
<dbReference type="SUPFAM" id="SSF48230">
    <property type="entry name" value="Chondroitin AC/alginate lyase"/>
    <property type="match status" value="1"/>
</dbReference>
<dbReference type="InterPro" id="IPR006311">
    <property type="entry name" value="TAT_signal"/>
</dbReference>
<keyword evidence="4" id="KW-1133">Transmembrane helix</keyword>